<accession>A0ABX2SGU7</accession>
<dbReference type="Pfam" id="PF01740">
    <property type="entry name" value="STAS"/>
    <property type="match status" value="1"/>
</dbReference>
<dbReference type="EMBL" id="JACBZN010000001">
    <property type="protein sequence ID" value="NYI38129.1"/>
    <property type="molecule type" value="Genomic_DNA"/>
</dbReference>
<gene>
    <name evidence="7" type="ORF">BJ975_001504</name>
</gene>
<evidence type="ECO:0000256" key="1">
    <source>
        <dbReference type="ARBA" id="ARBA00004141"/>
    </source>
</evidence>
<protein>
    <submittedName>
        <fullName evidence="7">SulP family sulfate permease</fullName>
    </submittedName>
</protein>
<dbReference type="InterPro" id="IPR036513">
    <property type="entry name" value="STAS_dom_sf"/>
</dbReference>
<feature type="transmembrane region" description="Helical" evidence="5">
    <location>
        <begin position="241"/>
        <end position="263"/>
    </location>
</feature>
<organism evidence="7 8">
    <name type="scientific">Aeromicrobium tamlense</name>
    <dbReference type="NCBI Taxonomy" id="375541"/>
    <lineage>
        <taxon>Bacteria</taxon>
        <taxon>Bacillati</taxon>
        <taxon>Actinomycetota</taxon>
        <taxon>Actinomycetes</taxon>
        <taxon>Propionibacteriales</taxon>
        <taxon>Nocardioidaceae</taxon>
        <taxon>Aeromicrobium</taxon>
    </lineage>
</organism>
<dbReference type="Proteomes" id="UP000587211">
    <property type="component" value="Unassembled WGS sequence"/>
</dbReference>
<feature type="domain" description="STAS" evidence="6">
    <location>
        <begin position="430"/>
        <end position="550"/>
    </location>
</feature>
<keyword evidence="2 5" id="KW-0812">Transmembrane</keyword>
<dbReference type="CDD" id="cd07042">
    <property type="entry name" value="STAS_SulP_like_sulfate_transporter"/>
    <property type="match status" value="1"/>
</dbReference>
<comment type="caution">
    <text evidence="7">The sequence shown here is derived from an EMBL/GenBank/DDBJ whole genome shotgun (WGS) entry which is preliminary data.</text>
</comment>
<evidence type="ECO:0000256" key="3">
    <source>
        <dbReference type="ARBA" id="ARBA00022989"/>
    </source>
</evidence>
<dbReference type="PROSITE" id="PS50801">
    <property type="entry name" value="STAS"/>
    <property type="match status" value="1"/>
</dbReference>
<dbReference type="Gene3D" id="3.30.750.24">
    <property type="entry name" value="STAS domain"/>
    <property type="match status" value="1"/>
</dbReference>
<name>A0ABX2SGU7_9ACTN</name>
<feature type="transmembrane region" description="Helical" evidence="5">
    <location>
        <begin position="172"/>
        <end position="190"/>
    </location>
</feature>
<dbReference type="InterPro" id="IPR001902">
    <property type="entry name" value="SLC26A/SulP_fam"/>
</dbReference>
<keyword evidence="3 5" id="KW-1133">Transmembrane helix</keyword>
<feature type="transmembrane region" description="Helical" evidence="5">
    <location>
        <begin position="123"/>
        <end position="142"/>
    </location>
</feature>
<feature type="transmembrane region" description="Helical" evidence="5">
    <location>
        <begin position="389"/>
        <end position="406"/>
    </location>
</feature>
<proteinExistence type="predicted"/>
<evidence type="ECO:0000313" key="8">
    <source>
        <dbReference type="Proteomes" id="UP000587211"/>
    </source>
</evidence>
<feature type="transmembrane region" description="Helical" evidence="5">
    <location>
        <begin position="197"/>
        <end position="214"/>
    </location>
</feature>
<keyword evidence="4 5" id="KW-0472">Membrane</keyword>
<dbReference type="SUPFAM" id="SSF52091">
    <property type="entry name" value="SpoIIaa-like"/>
    <property type="match status" value="1"/>
</dbReference>
<feature type="transmembrane region" description="Helical" evidence="5">
    <location>
        <begin position="94"/>
        <end position="116"/>
    </location>
</feature>
<comment type="subcellular location">
    <subcellularLocation>
        <location evidence="1">Membrane</location>
        <topology evidence="1">Multi-pass membrane protein</topology>
    </subcellularLocation>
</comment>
<dbReference type="RefSeq" id="WP_218845762.1">
    <property type="nucleotide sequence ID" value="NZ_BAAAMP010000001.1"/>
</dbReference>
<evidence type="ECO:0000259" key="6">
    <source>
        <dbReference type="PROSITE" id="PS50801"/>
    </source>
</evidence>
<dbReference type="PANTHER" id="PTHR11814">
    <property type="entry name" value="SULFATE TRANSPORTER"/>
    <property type="match status" value="1"/>
</dbReference>
<keyword evidence="8" id="KW-1185">Reference proteome</keyword>
<dbReference type="InterPro" id="IPR011547">
    <property type="entry name" value="SLC26A/SulP_dom"/>
</dbReference>
<sequence length="558" mass="57732">MRRSWSRYRRRFGSRETLPADAKAGFVLGVESVPDGLAAGLLAGVNPVFGLYGYLMGTLAGAFATGSFFMTVQVTGAMAVTISDVPLTQSGEQAGPALATLAVLTGVIMLGLGIAGLGSLVRFIPASVLIGFVNAVAVNIVLGQFDNFTGYESEGANRVLRALDTVFHPGRLSLLSIIIGLLTVALILGLERTRIGPLGLVLAIIVASGVAALFPDDVSVLADLTTVPDSLPTPQMPALELVPALILPALSLALIGLVQGAAVSGSVPNPDGRYPDPSTDFRGQGIANIVTGLMRGMPVGGSMSATSLVRSAGARTATANVVAAVTMALAIVLSAQIMGYVAMPALAALLIVVGLRTFKIHDIMLVVRTGPVPATVLVTTFGLTLLLPLQYAVLAGVAIAVVLHVARQSNTVVVRRWTFDDASVMPIEGEPPRTLAPQDEVIVTVYGSLFFAAAPVFLAQLPSVPASCRGTVVILRLRGKDDLGSTFIRAVSAYAGELNRAGGTLMVAGVSRAVTRQLEATGVIAIIGRDHVFEAEDRVGSSLAKAREAADRWRAGSA</sequence>
<evidence type="ECO:0000256" key="2">
    <source>
        <dbReference type="ARBA" id="ARBA00022692"/>
    </source>
</evidence>
<evidence type="ECO:0000256" key="5">
    <source>
        <dbReference type="SAM" id="Phobius"/>
    </source>
</evidence>
<evidence type="ECO:0000313" key="7">
    <source>
        <dbReference type="EMBL" id="NYI38129.1"/>
    </source>
</evidence>
<dbReference type="Pfam" id="PF00916">
    <property type="entry name" value="Sulfate_transp"/>
    <property type="match status" value="1"/>
</dbReference>
<reference evidence="7 8" key="1">
    <citation type="submission" date="2020-07" db="EMBL/GenBank/DDBJ databases">
        <title>Sequencing the genomes of 1000 actinobacteria strains.</title>
        <authorList>
            <person name="Klenk H.-P."/>
        </authorList>
    </citation>
    <scope>NUCLEOTIDE SEQUENCE [LARGE SCALE GENOMIC DNA]</scope>
    <source>
        <strain evidence="7 8">DSM 19087</strain>
    </source>
</reference>
<evidence type="ECO:0000256" key="4">
    <source>
        <dbReference type="ARBA" id="ARBA00023136"/>
    </source>
</evidence>
<dbReference type="InterPro" id="IPR002645">
    <property type="entry name" value="STAS_dom"/>
</dbReference>
<feature type="transmembrane region" description="Helical" evidence="5">
    <location>
        <begin position="51"/>
        <end position="74"/>
    </location>
</feature>